<name>V7BPB2_PHAVU</name>
<gene>
    <name evidence="7" type="ORF">PHAVU_006G078100g</name>
</gene>
<keyword evidence="2" id="KW-0805">Transcription regulation</keyword>
<dbReference type="PANTHER" id="PTHR11945">
    <property type="entry name" value="MADS BOX PROTEIN"/>
    <property type="match status" value="1"/>
</dbReference>
<dbReference type="Proteomes" id="UP000000226">
    <property type="component" value="Chromosome 6"/>
</dbReference>
<dbReference type="GO" id="GO:0000981">
    <property type="term" value="F:DNA-binding transcription factor activity, RNA polymerase II-specific"/>
    <property type="evidence" value="ECO:0007669"/>
    <property type="project" value="TreeGrafter"/>
</dbReference>
<dbReference type="GO" id="GO:0005634">
    <property type="term" value="C:nucleus"/>
    <property type="evidence" value="ECO:0007669"/>
    <property type="project" value="UniProtKB-SubCell"/>
</dbReference>
<dbReference type="Gramene" id="ESW18873">
    <property type="protein sequence ID" value="ESW18873"/>
    <property type="gene ID" value="PHAVU_006G078100g"/>
</dbReference>
<accession>V7BPB2</accession>
<dbReference type="InterPro" id="IPR002100">
    <property type="entry name" value="TF_MADSbox"/>
</dbReference>
<proteinExistence type="predicted"/>
<evidence type="ECO:0000313" key="7">
    <source>
        <dbReference type="EMBL" id="ESW18873.1"/>
    </source>
</evidence>
<evidence type="ECO:0000259" key="6">
    <source>
        <dbReference type="PROSITE" id="PS50066"/>
    </source>
</evidence>
<dbReference type="GO" id="GO:0000978">
    <property type="term" value="F:RNA polymerase II cis-regulatory region sequence-specific DNA binding"/>
    <property type="evidence" value="ECO:0007669"/>
    <property type="project" value="TreeGrafter"/>
</dbReference>
<dbReference type="SMART" id="SM00432">
    <property type="entry name" value="MADS"/>
    <property type="match status" value="1"/>
</dbReference>
<evidence type="ECO:0000256" key="4">
    <source>
        <dbReference type="ARBA" id="ARBA00023163"/>
    </source>
</evidence>
<dbReference type="Pfam" id="PF00319">
    <property type="entry name" value="SRF-TF"/>
    <property type="match status" value="1"/>
</dbReference>
<dbReference type="GO" id="GO:0046983">
    <property type="term" value="F:protein dimerization activity"/>
    <property type="evidence" value="ECO:0007669"/>
    <property type="project" value="InterPro"/>
</dbReference>
<keyword evidence="5" id="KW-0539">Nucleus</keyword>
<protein>
    <recommendedName>
        <fullName evidence="6">MADS-box domain-containing protein</fullName>
    </recommendedName>
</protein>
<dbReference type="SMR" id="V7BPB2"/>
<dbReference type="PROSITE" id="PS50066">
    <property type="entry name" value="MADS_BOX_2"/>
    <property type="match status" value="1"/>
</dbReference>
<dbReference type="EMBL" id="CM002293">
    <property type="protein sequence ID" value="ESW18873.1"/>
    <property type="molecule type" value="Genomic_DNA"/>
</dbReference>
<sequence>MTRRKVKFAFIENDSARKTTYKKRKKGVLKKIEELSTLCGIDACAIVYGPDDHEAEVWPSHCGVQRVVERFRNMPAVEKIKKMVNQESFIGQRIQKGNEQMMKLMKDNAEKELTLFMFQCLTEGRVLPDENNMTFADLNVLSSVIEQNLKDIGKRLQTLNVNKIQPNQQPQMQTSVFQPQLKTASYQPHLQMTLMSSGHGLDMDVNPMQRLLFMDLLNGDRDETIMPPFGDPNLQFWPNLGLLP</sequence>
<dbReference type="InterPro" id="IPR036879">
    <property type="entry name" value="TF_MADSbox_sf"/>
</dbReference>
<feature type="domain" description="MADS-box" evidence="6">
    <location>
        <begin position="1"/>
        <end position="49"/>
    </location>
</feature>
<keyword evidence="8" id="KW-1185">Reference proteome</keyword>
<evidence type="ECO:0000256" key="5">
    <source>
        <dbReference type="ARBA" id="ARBA00023242"/>
    </source>
</evidence>
<keyword evidence="3" id="KW-0238">DNA-binding</keyword>
<dbReference type="eggNOG" id="KOG0014">
    <property type="taxonomic scope" value="Eukaryota"/>
</dbReference>
<dbReference type="AlphaFoldDB" id="V7BPB2"/>
<dbReference type="Gene3D" id="3.40.1810.10">
    <property type="entry name" value="Transcription factor, MADS-box"/>
    <property type="match status" value="1"/>
</dbReference>
<evidence type="ECO:0000256" key="2">
    <source>
        <dbReference type="ARBA" id="ARBA00023015"/>
    </source>
</evidence>
<keyword evidence="4" id="KW-0804">Transcription</keyword>
<dbReference type="FunFam" id="3.40.1810.10:FF:000018">
    <property type="entry name" value="agamous-like MADS-box protein AGL80"/>
    <property type="match status" value="1"/>
</dbReference>
<comment type="subcellular location">
    <subcellularLocation>
        <location evidence="1">Nucleus</location>
    </subcellularLocation>
</comment>
<reference evidence="8" key="1">
    <citation type="journal article" date="2014" name="Nat. Genet.">
        <title>A reference genome for common bean and genome-wide analysis of dual domestications.</title>
        <authorList>
            <person name="Schmutz J."/>
            <person name="McClean P.E."/>
            <person name="Mamidi S."/>
            <person name="Wu G.A."/>
            <person name="Cannon S.B."/>
            <person name="Grimwood J."/>
            <person name="Jenkins J."/>
            <person name="Shu S."/>
            <person name="Song Q."/>
            <person name="Chavarro C."/>
            <person name="Torres-Torres M."/>
            <person name="Geffroy V."/>
            <person name="Moghaddam S.M."/>
            <person name="Gao D."/>
            <person name="Abernathy B."/>
            <person name="Barry K."/>
            <person name="Blair M."/>
            <person name="Brick M.A."/>
            <person name="Chovatia M."/>
            <person name="Gepts P."/>
            <person name="Goodstein D.M."/>
            <person name="Gonzales M."/>
            <person name="Hellsten U."/>
            <person name="Hyten D.L."/>
            <person name="Jia G."/>
            <person name="Kelly J.D."/>
            <person name="Kudrna D."/>
            <person name="Lee R."/>
            <person name="Richard M.M."/>
            <person name="Miklas P.N."/>
            <person name="Osorno J.M."/>
            <person name="Rodrigues J."/>
            <person name="Thareau V."/>
            <person name="Urrea C.A."/>
            <person name="Wang M."/>
            <person name="Yu Y."/>
            <person name="Zhang M."/>
            <person name="Wing R.A."/>
            <person name="Cregan P.B."/>
            <person name="Rokhsar D.S."/>
            <person name="Jackson S.A."/>
        </authorList>
    </citation>
    <scope>NUCLEOTIDE SEQUENCE [LARGE SCALE GENOMIC DNA]</scope>
    <source>
        <strain evidence="8">cv. G19833</strain>
    </source>
</reference>
<dbReference type="OrthoDB" id="779403at2759"/>
<dbReference type="PANTHER" id="PTHR11945:SF788">
    <property type="entry name" value="AGAMOUS-LIKE-34-RELATED"/>
    <property type="match status" value="1"/>
</dbReference>
<organism evidence="7 8">
    <name type="scientific">Phaseolus vulgaris</name>
    <name type="common">Kidney bean</name>
    <name type="synonym">French bean</name>
    <dbReference type="NCBI Taxonomy" id="3885"/>
    <lineage>
        <taxon>Eukaryota</taxon>
        <taxon>Viridiplantae</taxon>
        <taxon>Streptophyta</taxon>
        <taxon>Embryophyta</taxon>
        <taxon>Tracheophyta</taxon>
        <taxon>Spermatophyta</taxon>
        <taxon>Magnoliopsida</taxon>
        <taxon>eudicotyledons</taxon>
        <taxon>Gunneridae</taxon>
        <taxon>Pentapetalae</taxon>
        <taxon>rosids</taxon>
        <taxon>fabids</taxon>
        <taxon>Fabales</taxon>
        <taxon>Fabaceae</taxon>
        <taxon>Papilionoideae</taxon>
        <taxon>50 kb inversion clade</taxon>
        <taxon>NPAAA clade</taxon>
        <taxon>indigoferoid/millettioid clade</taxon>
        <taxon>Phaseoleae</taxon>
        <taxon>Phaseolus</taxon>
    </lineage>
</organism>
<dbReference type="PRINTS" id="PR00404">
    <property type="entry name" value="MADSDOMAIN"/>
</dbReference>
<evidence type="ECO:0000313" key="8">
    <source>
        <dbReference type="Proteomes" id="UP000000226"/>
    </source>
</evidence>
<dbReference type="SUPFAM" id="SSF55455">
    <property type="entry name" value="SRF-like"/>
    <property type="match status" value="1"/>
</dbReference>
<evidence type="ECO:0000256" key="1">
    <source>
        <dbReference type="ARBA" id="ARBA00004123"/>
    </source>
</evidence>
<evidence type="ECO:0000256" key="3">
    <source>
        <dbReference type="ARBA" id="ARBA00023125"/>
    </source>
</evidence>
<dbReference type="OMA" id="EVFPSHD"/>